<dbReference type="InterPro" id="IPR000683">
    <property type="entry name" value="Gfo/Idh/MocA-like_OxRdtase_N"/>
</dbReference>
<evidence type="ECO:0000259" key="1">
    <source>
        <dbReference type="SMART" id="SM00858"/>
    </source>
</evidence>
<feature type="domain" description="SAF" evidence="1">
    <location>
        <begin position="344"/>
        <end position="409"/>
    </location>
</feature>
<dbReference type="Gene3D" id="3.40.50.720">
    <property type="entry name" value="NAD(P)-binding Rossmann-like Domain"/>
    <property type="match status" value="1"/>
</dbReference>
<dbReference type="Proteomes" id="UP000032452">
    <property type="component" value="Unassembled WGS sequence"/>
</dbReference>
<reference evidence="2 3" key="1">
    <citation type="submission" date="2015-02" db="EMBL/GenBank/DDBJ databases">
        <title>Draft genome of a novel marine cyanobacterium (Chroococcales) isolated from South Atlantic Ocean.</title>
        <authorList>
            <person name="Rigonato J."/>
            <person name="Alvarenga D.O."/>
            <person name="Branco L.H."/>
            <person name="Varani A.M."/>
            <person name="Brandini F.P."/>
            <person name="Fiore M.F."/>
        </authorList>
    </citation>
    <scope>NUCLEOTIDE SEQUENCE [LARGE SCALE GENOMIC DNA]</scope>
    <source>
        <strain evidence="2 3">CENA595</strain>
    </source>
</reference>
<dbReference type="SMART" id="SM00858">
    <property type="entry name" value="SAF"/>
    <property type="match status" value="1"/>
</dbReference>
<dbReference type="InterPro" id="IPR036291">
    <property type="entry name" value="NAD(P)-bd_dom_sf"/>
</dbReference>
<proteinExistence type="predicted"/>
<dbReference type="PANTHER" id="PTHR37850">
    <property type="entry name" value="STRU PROTEIN"/>
    <property type="match status" value="1"/>
</dbReference>
<name>A0A0D8ZUD5_9CYAN</name>
<dbReference type="Pfam" id="PF21135">
    <property type="entry name" value="DRL_cat"/>
    <property type="match status" value="1"/>
</dbReference>
<sequence length="437" mass="47365">MIIIDRALAARAEAGNPVKVGMIGAGFMGRGIANQIVNSVPGMELVAIFNRNIDGAKRAYTEAGIETFQTVNTVSDLEDATSQGKYAVTDDAMLLCQADGIDALIEVTGTIEFGAQVVLEAIAHRKHVIMMNAELDGTIGPILKVHADRAGVILSACDGDQPGVQMNLYRFVKSIGLTPLLCGNIKGLQDPYRNPTTQEAFAKQWGQKAHMVTSFADGSKISFEQAIVANATGMKVAKRGMFGYTYKGHIDEMTNMYDVDQLKELGGIVDYVVGSAPGPGVFVYGTHDDPKQQHYLNLYKLGKGPLYSFYTPYHLCHFEVPLSVARVVLFQDTVLAPLSGPQVDVVTTAKIDLQAGETLDGIGYYMTYGQCENADIAQAQNLLPMGLAEGCRLKRDIPRDRVLTYDDVELPPGRLCDKLRSEQNAYFKAAKVPVSVG</sequence>
<comment type="caution">
    <text evidence="2">The sequence shown here is derived from an EMBL/GenBank/DDBJ whole genome shotgun (WGS) entry which is preliminary data.</text>
</comment>
<dbReference type="RefSeq" id="WP_045054479.1">
    <property type="nucleotide sequence ID" value="NZ_CAWMDP010000041.1"/>
</dbReference>
<evidence type="ECO:0000313" key="3">
    <source>
        <dbReference type="Proteomes" id="UP000032452"/>
    </source>
</evidence>
<protein>
    <submittedName>
        <fullName evidence="2">NAD(P)-dependent oxidoreductase</fullName>
    </submittedName>
</protein>
<gene>
    <name evidence="2" type="ORF">UH38_09945</name>
</gene>
<dbReference type="SUPFAM" id="SSF51735">
    <property type="entry name" value="NAD(P)-binding Rossmann-fold domains"/>
    <property type="match status" value="1"/>
</dbReference>
<dbReference type="PANTHER" id="PTHR37850:SF1">
    <property type="entry name" value="SAF DOMAIN PROTEIN"/>
    <property type="match status" value="1"/>
</dbReference>
<dbReference type="CDD" id="cd11616">
    <property type="entry name" value="SAF_DH_OX_like"/>
    <property type="match status" value="1"/>
</dbReference>
<dbReference type="GO" id="GO:0000166">
    <property type="term" value="F:nucleotide binding"/>
    <property type="evidence" value="ECO:0007669"/>
    <property type="project" value="InterPro"/>
</dbReference>
<keyword evidence="3" id="KW-1185">Reference proteome</keyword>
<dbReference type="STRING" id="1618023.UH38_09945"/>
<evidence type="ECO:0000313" key="2">
    <source>
        <dbReference type="EMBL" id="KJH72007.1"/>
    </source>
</evidence>
<dbReference type="InterPro" id="IPR013974">
    <property type="entry name" value="SAF"/>
</dbReference>
<organism evidence="2 3">
    <name type="scientific">Aliterella atlantica CENA595</name>
    <dbReference type="NCBI Taxonomy" id="1618023"/>
    <lineage>
        <taxon>Bacteria</taxon>
        <taxon>Bacillati</taxon>
        <taxon>Cyanobacteriota</taxon>
        <taxon>Cyanophyceae</taxon>
        <taxon>Chroococcidiopsidales</taxon>
        <taxon>Aliterellaceae</taxon>
        <taxon>Aliterella</taxon>
    </lineage>
</organism>
<dbReference type="InterPro" id="IPR048423">
    <property type="entry name" value="DRL_cat"/>
</dbReference>
<dbReference type="PATRIC" id="fig|1618023.3.peg.3745"/>
<dbReference type="AlphaFoldDB" id="A0A0D8ZUD5"/>
<dbReference type="EMBL" id="JYON01000008">
    <property type="protein sequence ID" value="KJH72007.1"/>
    <property type="molecule type" value="Genomic_DNA"/>
</dbReference>
<accession>A0A0D8ZUD5</accession>
<dbReference type="OrthoDB" id="9777844at2"/>
<dbReference type="Pfam" id="PF01408">
    <property type="entry name" value="GFO_IDH_MocA"/>
    <property type="match status" value="1"/>
</dbReference>
<dbReference type="Pfam" id="PF08666">
    <property type="entry name" value="SAF"/>
    <property type="match status" value="1"/>
</dbReference>